<name>A0AAE0IZ55_9PEZI</name>
<dbReference type="GO" id="GO:0005829">
    <property type="term" value="C:cytosol"/>
    <property type="evidence" value="ECO:0007669"/>
    <property type="project" value="TreeGrafter"/>
</dbReference>
<proteinExistence type="predicted"/>
<gene>
    <name evidence="1" type="ORF">B0T19DRAFT_120331</name>
</gene>
<evidence type="ECO:0000313" key="1">
    <source>
        <dbReference type="EMBL" id="KAK3333231.1"/>
    </source>
</evidence>
<sequence length="268" mass="28164">MDRKKVVHRLETPFSTVEWPQISQDDQDLILSLLCSLLAPLGSHRKSNNPSSKGRRKRSRNGALLEAAGEAPALPAVPVPELTAFVDVGLANISRNLQARSTKTGADPVPEKGDGVAKSAKAAAEAAKPPYNIVFAARSGQSSAFHSHFPQMVAVASESLPSDKSIMLVGFSKPCEERLSAALGIPRVSSIALREGAPHSKGLVDFVRANVAPVNIAWIKEARAGGFLETQIEAVKTAVGSKKAAVGSKKTNIGPIKAATGSKKAKHS</sequence>
<reference evidence="1" key="1">
    <citation type="journal article" date="2023" name="Mol. Phylogenet. Evol.">
        <title>Genome-scale phylogeny and comparative genomics of the fungal order Sordariales.</title>
        <authorList>
            <person name="Hensen N."/>
            <person name="Bonometti L."/>
            <person name="Westerberg I."/>
            <person name="Brannstrom I.O."/>
            <person name="Guillou S."/>
            <person name="Cros-Aarteil S."/>
            <person name="Calhoun S."/>
            <person name="Haridas S."/>
            <person name="Kuo A."/>
            <person name="Mondo S."/>
            <person name="Pangilinan J."/>
            <person name="Riley R."/>
            <person name="LaButti K."/>
            <person name="Andreopoulos B."/>
            <person name="Lipzen A."/>
            <person name="Chen C."/>
            <person name="Yan M."/>
            <person name="Daum C."/>
            <person name="Ng V."/>
            <person name="Clum A."/>
            <person name="Steindorff A."/>
            <person name="Ohm R.A."/>
            <person name="Martin F."/>
            <person name="Silar P."/>
            <person name="Natvig D.O."/>
            <person name="Lalanne C."/>
            <person name="Gautier V."/>
            <person name="Ament-Velasquez S.L."/>
            <person name="Kruys A."/>
            <person name="Hutchinson M.I."/>
            <person name="Powell A.J."/>
            <person name="Barry K."/>
            <person name="Miller A.N."/>
            <person name="Grigoriev I.V."/>
            <person name="Debuchy R."/>
            <person name="Gladieux P."/>
            <person name="Hiltunen Thoren M."/>
            <person name="Johannesson H."/>
        </authorList>
    </citation>
    <scope>NUCLEOTIDE SEQUENCE</scope>
    <source>
        <strain evidence="1">SMH4131-1</strain>
    </source>
</reference>
<dbReference type="PANTHER" id="PTHR28272">
    <property type="entry name" value="RIBONUCLEASES P/MRP PROTEIN SUBUNIT POP3"/>
    <property type="match status" value="1"/>
</dbReference>
<accession>A0AAE0IZ55</accession>
<organism evidence="1 2">
    <name type="scientific">Cercophora scortea</name>
    <dbReference type="NCBI Taxonomy" id="314031"/>
    <lineage>
        <taxon>Eukaryota</taxon>
        <taxon>Fungi</taxon>
        <taxon>Dikarya</taxon>
        <taxon>Ascomycota</taxon>
        <taxon>Pezizomycotina</taxon>
        <taxon>Sordariomycetes</taxon>
        <taxon>Sordariomycetidae</taxon>
        <taxon>Sordariales</taxon>
        <taxon>Lasiosphaeriaceae</taxon>
        <taxon>Cercophora</taxon>
    </lineage>
</organism>
<dbReference type="Pfam" id="PF08228">
    <property type="entry name" value="RNase_P_pop3"/>
    <property type="match status" value="1"/>
</dbReference>
<dbReference type="GO" id="GO:0006364">
    <property type="term" value="P:rRNA processing"/>
    <property type="evidence" value="ECO:0007669"/>
    <property type="project" value="InterPro"/>
</dbReference>
<keyword evidence="2" id="KW-1185">Reference proteome</keyword>
<evidence type="ECO:0008006" key="3">
    <source>
        <dbReference type="Google" id="ProtNLM"/>
    </source>
</evidence>
<dbReference type="GO" id="GO:0000171">
    <property type="term" value="F:ribonuclease MRP activity"/>
    <property type="evidence" value="ECO:0007669"/>
    <property type="project" value="TreeGrafter"/>
</dbReference>
<reference evidence="1" key="2">
    <citation type="submission" date="2023-06" db="EMBL/GenBank/DDBJ databases">
        <authorList>
            <consortium name="Lawrence Berkeley National Laboratory"/>
            <person name="Haridas S."/>
            <person name="Hensen N."/>
            <person name="Bonometti L."/>
            <person name="Westerberg I."/>
            <person name="Brannstrom I.O."/>
            <person name="Guillou S."/>
            <person name="Cros-Aarteil S."/>
            <person name="Calhoun S."/>
            <person name="Kuo A."/>
            <person name="Mondo S."/>
            <person name="Pangilinan J."/>
            <person name="Riley R."/>
            <person name="Labutti K."/>
            <person name="Andreopoulos B."/>
            <person name="Lipzen A."/>
            <person name="Chen C."/>
            <person name="Yanf M."/>
            <person name="Daum C."/>
            <person name="Ng V."/>
            <person name="Clum A."/>
            <person name="Steindorff A."/>
            <person name="Ohm R."/>
            <person name="Martin F."/>
            <person name="Silar P."/>
            <person name="Natvig D."/>
            <person name="Lalanne C."/>
            <person name="Gautier V."/>
            <person name="Ament-Velasquez S.L."/>
            <person name="Kruys A."/>
            <person name="Hutchinson M.I."/>
            <person name="Powell A.J."/>
            <person name="Barry K."/>
            <person name="Miller A.N."/>
            <person name="Grigoriev I.V."/>
            <person name="Debuchy R."/>
            <person name="Gladieux P."/>
            <person name="Thoren M.H."/>
            <person name="Johannesson H."/>
        </authorList>
    </citation>
    <scope>NUCLEOTIDE SEQUENCE</scope>
    <source>
        <strain evidence="1">SMH4131-1</strain>
    </source>
</reference>
<dbReference type="GO" id="GO:0005655">
    <property type="term" value="C:nucleolar ribonuclease P complex"/>
    <property type="evidence" value="ECO:0007669"/>
    <property type="project" value="TreeGrafter"/>
</dbReference>
<dbReference type="AlphaFoldDB" id="A0AAE0IZ55"/>
<dbReference type="GO" id="GO:0000172">
    <property type="term" value="C:ribonuclease MRP complex"/>
    <property type="evidence" value="ECO:0007669"/>
    <property type="project" value="TreeGrafter"/>
</dbReference>
<protein>
    <recommendedName>
        <fullName evidence="3">RNase P subunit Pop3</fullName>
    </recommendedName>
</protein>
<dbReference type="GO" id="GO:0004526">
    <property type="term" value="F:ribonuclease P activity"/>
    <property type="evidence" value="ECO:0007669"/>
    <property type="project" value="TreeGrafter"/>
</dbReference>
<dbReference type="InterPro" id="IPR013241">
    <property type="entry name" value="RNase_P_Pop3"/>
</dbReference>
<dbReference type="Proteomes" id="UP001286456">
    <property type="component" value="Unassembled WGS sequence"/>
</dbReference>
<dbReference type="GO" id="GO:0034965">
    <property type="term" value="P:intronic box C/D snoRNA processing"/>
    <property type="evidence" value="ECO:0007669"/>
    <property type="project" value="TreeGrafter"/>
</dbReference>
<dbReference type="GO" id="GO:0008033">
    <property type="term" value="P:tRNA processing"/>
    <property type="evidence" value="ECO:0007669"/>
    <property type="project" value="InterPro"/>
</dbReference>
<dbReference type="EMBL" id="JAUEPO010000002">
    <property type="protein sequence ID" value="KAK3333231.1"/>
    <property type="molecule type" value="Genomic_DNA"/>
</dbReference>
<dbReference type="PANTHER" id="PTHR28272:SF1">
    <property type="entry name" value="RIBONUCLEASES P_MRP PROTEIN SUBUNIT POP3"/>
    <property type="match status" value="1"/>
</dbReference>
<evidence type="ECO:0000313" key="2">
    <source>
        <dbReference type="Proteomes" id="UP001286456"/>
    </source>
</evidence>
<comment type="caution">
    <text evidence="1">The sequence shown here is derived from an EMBL/GenBank/DDBJ whole genome shotgun (WGS) entry which is preliminary data.</text>
</comment>